<dbReference type="EMBL" id="CP053543">
    <property type="protein sequence ID" value="QJY38822.1"/>
    <property type="molecule type" value="Genomic_DNA"/>
</dbReference>
<evidence type="ECO:0000313" key="1">
    <source>
        <dbReference type="EMBL" id="QJY38822.1"/>
    </source>
</evidence>
<name>A0AAE7AXX4_9VIBR</name>
<dbReference type="Proteomes" id="UP000501443">
    <property type="component" value="Chromosome 2"/>
</dbReference>
<organism evidence="1 2">
    <name type="scientific">Vibrio europaeus</name>
    <dbReference type="NCBI Taxonomy" id="300876"/>
    <lineage>
        <taxon>Bacteria</taxon>
        <taxon>Pseudomonadati</taxon>
        <taxon>Pseudomonadota</taxon>
        <taxon>Gammaproteobacteria</taxon>
        <taxon>Vibrionales</taxon>
        <taxon>Vibrionaceae</taxon>
        <taxon>Vibrio</taxon>
        <taxon>Vibrio oreintalis group</taxon>
    </lineage>
</organism>
<proteinExistence type="predicted"/>
<sequence>MITDKDRLVEFYSSFVRLEKKLFGGDFEYDNENITQWFDSKYSLICIKRGSESRPIQAYGSLIVISRSCYEKLVQGIITEEELQPISVPSNSDVAYFASIYSCVPHGAQEIVNTMKAQLANLVQEEGLEIEIIFSIASTSRGLKFIENQGWSKTAYYLEKYPILQYPLHSWLSEKVLPNRLETSF</sequence>
<evidence type="ECO:0000313" key="2">
    <source>
        <dbReference type="Proteomes" id="UP000501443"/>
    </source>
</evidence>
<gene>
    <name evidence="1" type="ORF">HOO69_19860</name>
</gene>
<protein>
    <submittedName>
        <fullName evidence="1">Uncharacterized protein</fullName>
    </submittedName>
</protein>
<accession>A0AAE7AXX4</accession>
<dbReference type="AlphaFoldDB" id="A0AAE7AXX4"/>
<reference evidence="1 2" key="1">
    <citation type="submission" date="2020-05" db="EMBL/GenBank/DDBJ databases">
        <title>First description outside Europe of the emergent pathogen for shellfish aquaculture Vibrio europaeus.</title>
        <authorList>
            <person name="Dubert J."/>
            <person name="Rojas R."/>
        </authorList>
    </citation>
    <scope>NUCLEOTIDE SEQUENCE [LARGE SCALE GENOMIC DNA]</scope>
    <source>
        <strain evidence="1 2">NPI-1</strain>
    </source>
</reference>
<dbReference type="RefSeq" id="WP_171802923.1">
    <property type="nucleotide sequence ID" value="NZ_CP053543.1"/>
</dbReference>